<dbReference type="AlphaFoldDB" id="A0A378XJ64"/>
<dbReference type="PANTHER" id="PTHR30126">
    <property type="entry name" value="HTH-TYPE TRANSCRIPTIONAL REGULATOR"/>
    <property type="match status" value="1"/>
</dbReference>
<evidence type="ECO:0000313" key="6">
    <source>
        <dbReference type="EMBL" id="SUA57179.1"/>
    </source>
</evidence>
<comment type="similarity">
    <text evidence="1">Belongs to the LysR transcriptional regulatory family.</text>
</comment>
<gene>
    <name evidence="6" type="ORF">NCTC11997_02300</name>
</gene>
<dbReference type="STRING" id="1122619.GCA_000373745_02407"/>
<sequence length="198" mass="22050">MRVGVISSLSPNDLLHIIEKCQQDSNQTKVEVVSGKHHGLLRRLQEREIDFLITASTEVPDGFSHAELFHESFVLLCRSDLEKPLLDPVTPSALSLLPLSEDDFIPEIITRGLEPMLNSALTRSYGLSISHRLALVLAGYGFALMPKRWVESIPLPNNISIIQLPQALSEERTITCIWRESFTIGAKIVKTLNADLAN</sequence>
<evidence type="ECO:0000313" key="7">
    <source>
        <dbReference type="Proteomes" id="UP000254603"/>
    </source>
</evidence>
<dbReference type="PANTHER" id="PTHR30126:SF40">
    <property type="entry name" value="HTH-TYPE TRANSCRIPTIONAL REGULATOR GLTR"/>
    <property type="match status" value="1"/>
</dbReference>
<evidence type="ECO:0000256" key="3">
    <source>
        <dbReference type="ARBA" id="ARBA00023125"/>
    </source>
</evidence>
<dbReference type="Pfam" id="PF03466">
    <property type="entry name" value="LysR_substrate"/>
    <property type="match status" value="1"/>
</dbReference>
<evidence type="ECO:0000256" key="4">
    <source>
        <dbReference type="ARBA" id="ARBA00023163"/>
    </source>
</evidence>
<dbReference type="Gene3D" id="3.40.190.10">
    <property type="entry name" value="Periplasmic binding protein-like II"/>
    <property type="match status" value="2"/>
</dbReference>
<proteinExistence type="inferred from homology"/>
<evidence type="ECO:0000256" key="1">
    <source>
        <dbReference type="ARBA" id="ARBA00009437"/>
    </source>
</evidence>
<protein>
    <submittedName>
        <fullName evidence="6">LysR substrate binding domain</fullName>
    </submittedName>
</protein>
<dbReference type="GO" id="GO:0006355">
    <property type="term" value="P:regulation of DNA-templated transcription"/>
    <property type="evidence" value="ECO:0007669"/>
    <property type="project" value="TreeGrafter"/>
</dbReference>
<keyword evidence="4" id="KW-0804">Transcription</keyword>
<keyword evidence="3" id="KW-0238">DNA-binding</keyword>
<name>A0A378XJ64_9BURK</name>
<evidence type="ECO:0000256" key="2">
    <source>
        <dbReference type="ARBA" id="ARBA00023015"/>
    </source>
</evidence>
<dbReference type="EMBL" id="UGSB01000001">
    <property type="protein sequence ID" value="SUA57179.1"/>
    <property type="molecule type" value="Genomic_DNA"/>
</dbReference>
<dbReference type="GO" id="GO:0000976">
    <property type="term" value="F:transcription cis-regulatory region binding"/>
    <property type="evidence" value="ECO:0007669"/>
    <property type="project" value="TreeGrafter"/>
</dbReference>
<feature type="domain" description="LysR substrate-binding" evidence="5">
    <location>
        <begin position="2"/>
        <end position="181"/>
    </location>
</feature>
<accession>A0A378XJ64</accession>
<dbReference type="Proteomes" id="UP000254603">
    <property type="component" value="Unassembled WGS sequence"/>
</dbReference>
<dbReference type="SUPFAM" id="SSF53850">
    <property type="entry name" value="Periplasmic binding protein-like II"/>
    <property type="match status" value="1"/>
</dbReference>
<dbReference type="CDD" id="cd05466">
    <property type="entry name" value="PBP2_LTTR_substrate"/>
    <property type="match status" value="1"/>
</dbReference>
<keyword evidence="2" id="KW-0805">Transcription regulation</keyword>
<dbReference type="InterPro" id="IPR005119">
    <property type="entry name" value="LysR_subst-bd"/>
</dbReference>
<organism evidence="6 7">
    <name type="scientific">Oligella ureolytica</name>
    <dbReference type="NCBI Taxonomy" id="90244"/>
    <lineage>
        <taxon>Bacteria</taxon>
        <taxon>Pseudomonadati</taxon>
        <taxon>Pseudomonadota</taxon>
        <taxon>Betaproteobacteria</taxon>
        <taxon>Burkholderiales</taxon>
        <taxon>Alcaligenaceae</taxon>
        <taxon>Oligella</taxon>
    </lineage>
</organism>
<evidence type="ECO:0000259" key="5">
    <source>
        <dbReference type="Pfam" id="PF03466"/>
    </source>
</evidence>
<reference evidence="6 7" key="1">
    <citation type="submission" date="2018-06" db="EMBL/GenBank/DDBJ databases">
        <authorList>
            <consortium name="Pathogen Informatics"/>
            <person name="Doyle S."/>
        </authorList>
    </citation>
    <scope>NUCLEOTIDE SEQUENCE [LARGE SCALE GENOMIC DNA]</scope>
    <source>
        <strain evidence="6 7">NCTC11997</strain>
    </source>
</reference>
<dbReference type="RefSeq" id="WP_018575592.1">
    <property type="nucleotide sequence ID" value="NZ_UGSB01000001.1"/>
</dbReference>